<evidence type="ECO:0000313" key="2">
    <source>
        <dbReference type="EMBL" id="ROR83523.1"/>
    </source>
</evidence>
<evidence type="ECO:0000313" key="3">
    <source>
        <dbReference type="Proteomes" id="UP000266915"/>
    </source>
</evidence>
<gene>
    <name evidence="2" type="ORF">EDD42_3635</name>
</gene>
<organism evidence="2 3">
    <name type="scientific">Plantibacter flavus</name>
    <dbReference type="NCBI Taxonomy" id="150123"/>
    <lineage>
        <taxon>Bacteria</taxon>
        <taxon>Bacillati</taxon>
        <taxon>Actinomycetota</taxon>
        <taxon>Actinomycetes</taxon>
        <taxon>Micrococcales</taxon>
        <taxon>Microbacteriaceae</taxon>
        <taxon>Plantibacter</taxon>
    </lineage>
</organism>
<comment type="caution">
    <text evidence="2">The sequence shown here is derived from an EMBL/GenBank/DDBJ whole genome shotgun (WGS) entry which is preliminary data.</text>
</comment>
<keyword evidence="3" id="KW-1185">Reference proteome</keyword>
<evidence type="ECO:0000256" key="1">
    <source>
        <dbReference type="SAM" id="MobiDB-lite"/>
    </source>
</evidence>
<reference evidence="2 3" key="1">
    <citation type="submission" date="2018-11" db="EMBL/GenBank/DDBJ databases">
        <title>Sequencing the genomes of 1000 actinobacteria strains.</title>
        <authorList>
            <person name="Klenk H.-P."/>
        </authorList>
    </citation>
    <scope>NUCLEOTIDE SEQUENCE [LARGE SCALE GENOMIC DNA]</scope>
    <source>
        <strain evidence="2 3">DSM 14012</strain>
    </source>
</reference>
<dbReference type="AlphaFoldDB" id="A0A3N2C7N0"/>
<sequence>MVKGRDRVVKGRDRQVKGRDRQVKGMDQQVGYQMVTRSSGASHAASDSVTPNAS</sequence>
<feature type="region of interest" description="Disordered" evidence="1">
    <location>
        <begin position="1"/>
        <end position="54"/>
    </location>
</feature>
<proteinExistence type="predicted"/>
<feature type="compositionally biased region" description="Polar residues" evidence="1">
    <location>
        <begin position="35"/>
        <end position="54"/>
    </location>
</feature>
<feature type="compositionally biased region" description="Basic and acidic residues" evidence="1">
    <location>
        <begin position="1"/>
        <end position="24"/>
    </location>
</feature>
<name>A0A3N2C7N0_9MICO</name>
<dbReference type="Proteomes" id="UP000266915">
    <property type="component" value="Unassembled WGS sequence"/>
</dbReference>
<dbReference type="EMBL" id="RKHL01000001">
    <property type="protein sequence ID" value="ROR83523.1"/>
    <property type="molecule type" value="Genomic_DNA"/>
</dbReference>
<protein>
    <submittedName>
        <fullName evidence="2">Uncharacterized protein</fullName>
    </submittedName>
</protein>
<accession>A0A3N2C7N0</accession>